<dbReference type="InterPro" id="IPR002156">
    <property type="entry name" value="RNaseH_domain"/>
</dbReference>
<dbReference type="GO" id="GO:0003676">
    <property type="term" value="F:nucleic acid binding"/>
    <property type="evidence" value="ECO:0007669"/>
    <property type="project" value="InterPro"/>
</dbReference>
<dbReference type="GO" id="GO:0004523">
    <property type="term" value="F:RNA-DNA hybrid ribonuclease activity"/>
    <property type="evidence" value="ECO:0007669"/>
    <property type="project" value="InterPro"/>
</dbReference>
<gene>
    <name evidence="3" type="ORF">ABOZ73_18930</name>
</gene>
<dbReference type="PROSITE" id="PS50879">
    <property type="entry name" value="RNASE_H_1"/>
    <property type="match status" value="1"/>
</dbReference>
<dbReference type="InterPro" id="IPR036397">
    <property type="entry name" value="RNaseH_sf"/>
</dbReference>
<reference evidence="3" key="1">
    <citation type="submission" date="2024-06" db="EMBL/GenBank/DDBJ databases">
        <title>Caulobacter inopinatus, sp. nov.</title>
        <authorList>
            <person name="Donachie S.P."/>
        </authorList>
    </citation>
    <scope>NUCLEOTIDE SEQUENCE</scope>
    <source>
        <strain evidence="3">73W</strain>
    </source>
</reference>
<dbReference type="Gene3D" id="3.30.420.10">
    <property type="entry name" value="Ribonuclease H-like superfamily/Ribonuclease H"/>
    <property type="match status" value="1"/>
</dbReference>
<dbReference type="EMBL" id="CP158375">
    <property type="protein sequence ID" value="XDO96808.1"/>
    <property type="molecule type" value="Genomic_DNA"/>
</dbReference>
<dbReference type="AlphaFoldDB" id="A0AB39KT08"/>
<sequence>MAVSLWTAGSVSGPPGYGGWSWVSAQDSVASGMAGGERRTTLRRMQLVGLIEAVKAAPVGVKLVIHCDEVAVAQIALTRLAGKPVEVEEADLWTQIDALVAPRREALEFRRMAIPGATHTFVAAWADQARDKTKATGPFRTAIPKPNLSKFPGLPTA</sequence>
<proteinExistence type="predicted"/>
<name>A0AB39KT08_9CAUL</name>
<dbReference type="RefSeq" id="WP_369059645.1">
    <property type="nucleotide sequence ID" value="NZ_CP158375.1"/>
</dbReference>
<dbReference type="SUPFAM" id="SSF53098">
    <property type="entry name" value="Ribonuclease H-like"/>
    <property type="match status" value="1"/>
</dbReference>
<feature type="region of interest" description="Disordered" evidence="1">
    <location>
        <begin position="135"/>
        <end position="157"/>
    </location>
</feature>
<accession>A0AB39KT08</accession>
<dbReference type="InterPro" id="IPR012337">
    <property type="entry name" value="RNaseH-like_sf"/>
</dbReference>
<protein>
    <recommendedName>
        <fullName evidence="2">RNase H type-1 domain-containing protein</fullName>
    </recommendedName>
</protein>
<evidence type="ECO:0000256" key="1">
    <source>
        <dbReference type="SAM" id="MobiDB-lite"/>
    </source>
</evidence>
<organism evidence="3">
    <name type="scientific">Caulobacter sp. 73W</name>
    <dbReference type="NCBI Taxonomy" id="3161137"/>
    <lineage>
        <taxon>Bacteria</taxon>
        <taxon>Pseudomonadati</taxon>
        <taxon>Pseudomonadota</taxon>
        <taxon>Alphaproteobacteria</taxon>
        <taxon>Caulobacterales</taxon>
        <taxon>Caulobacteraceae</taxon>
        <taxon>Caulobacter</taxon>
    </lineage>
</organism>
<evidence type="ECO:0000259" key="2">
    <source>
        <dbReference type="PROSITE" id="PS50879"/>
    </source>
</evidence>
<evidence type="ECO:0000313" key="3">
    <source>
        <dbReference type="EMBL" id="XDO96808.1"/>
    </source>
</evidence>
<feature type="domain" description="RNase H type-1" evidence="2">
    <location>
        <begin position="1"/>
        <end position="135"/>
    </location>
</feature>